<accession>A0A9Q3BG35</accession>
<organism evidence="1 2">
    <name type="scientific">Austropuccinia psidii MF-1</name>
    <dbReference type="NCBI Taxonomy" id="1389203"/>
    <lineage>
        <taxon>Eukaryota</taxon>
        <taxon>Fungi</taxon>
        <taxon>Dikarya</taxon>
        <taxon>Basidiomycota</taxon>
        <taxon>Pucciniomycotina</taxon>
        <taxon>Pucciniomycetes</taxon>
        <taxon>Pucciniales</taxon>
        <taxon>Sphaerophragmiaceae</taxon>
        <taxon>Austropuccinia</taxon>
    </lineage>
</organism>
<keyword evidence="2" id="KW-1185">Reference proteome</keyword>
<proteinExistence type="predicted"/>
<evidence type="ECO:0000313" key="1">
    <source>
        <dbReference type="EMBL" id="MBW0465016.1"/>
    </source>
</evidence>
<comment type="caution">
    <text evidence="1">The sequence shown here is derived from an EMBL/GenBank/DDBJ whole genome shotgun (WGS) entry which is preliminary data.</text>
</comment>
<evidence type="ECO:0000313" key="2">
    <source>
        <dbReference type="Proteomes" id="UP000765509"/>
    </source>
</evidence>
<name>A0A9Q3BG35_9BASI</name>
<dbReference type="OrthoDB" id="1933277at2759"/>
<dbReference type="Proteomes" id="UP000765509">
    <property type="component" value="Unassembled WGS sequence"/>
</dbReference>
<dbReference type="EMBL" id="AVOT02000933">
    <property type="protein sequence ID" value="MBW0465016.1"/>
    <property type="molecule type" value="Genomic_DNA"/>
</dbReference>
<dbReference type="AlphaFoldDB" id="A0A9Q3BG35"/>
<reference evidence="1" key="1">
    <citation type="submission" date="2021-03" db="EMBL/GenBank/DDBJ databases">
        <title>Draft genome sequence of rust myrtle Austropuccinia psidii MF-1, a brazilian biotype.</title>
        <authorList>
            <person name="Quecine M.C."/>
            <person name="Pachon D.M.R."/>
            <person name="Bonatelli M.L."/>
            <person name="Correr F.H."/>
            <person name="Franceschini L.M."/>
            <person name="Leite T.F."/>
            <person name="Margarido G.R.A."/>
            <person name="Almeida C.A."/>
            <person name="Ferrarezi J.A."/>
            <person name="Labate C.A."/>
        </authorList>
    </citation>
    <scope>NUCLEOTIDE SEQUENCE</scope>
    <source>
        <strain evidence="1">MF-1</strain>
    </source>
</reference>
<sequence>MVATPASVIDHGASVSAVNYYPQGKTYHQPLSAHNPVYQAPQPAESPSPPKILGQMVRKANNFRGKSQSKSLINHYRSACLYCRKGRHWYANFEVFRADVDSGKTAATKNLRQPAQFSNKGKQKQVFNVTPEGIADRVLVDSKADIHISGDSPEFILETLITSPSTLQLASRNNISKLTGMGRLQILTPSGIIEMSNVYYFSDIQSTIICLGRLIDDGYKPIFNGTALQLVSFNKIIYGTSYVNKCWHLDISKLQMNIISKIKLATAKSWHN</sequence>
<protein>
    <submittedName>
        <fullName evidence="1">Uncharacterized protein</fullName>
    </submittedName>
</protein>
<gene>
    <name evidence="1" type="ORF">O181_004731</name>
</gene>